<dbReference type="Pfam" id="PF00005">
    <property type="entry name" value="ABC_tran"/>
    <property type="match status" value="1"/>
</dbReference>
<evidence type="ECO:0000256" key="3">
    <source>
        <dbReference type="ARBA" id="ARBA00022741"/>
    </source>
</evidence>
<dbReference type="Proteomes" id="UP000671879">
    <property type="component" value="Chromosome"/>
</dbReference>
<dbReference type="PROSITE" id="PS50893">
    <property type="entry name" value="ABC_TRANSPORTER_2"/>
    <property type="match status" value="1"/>
</dbReference>
<gene>
    <name evidence="6" type="ORF">KAR29_12730</name>
</gene>
<organism evidence="6 7">
    <name type="scientific">Aminithiophilus ramosus</name>
    <dbReference type="NCBI Taxonomy" id="3029084"/>
    <lineage>
        <taxon>Bacteria</taxon>
        <taxon>Thermotogati</taxon>
        <taxon>Synergistota</taxon>
        <taxon>Synergistia</taxon>
        <taxon>Synergistales</taxon>
        <taxon>Aminithiophilaceae</taxon>
        <taxon>Aminithiophilus</taxon>
    </lineage>
</organism>
<dbReference type="InterPro" id="IPR003439">
    <property type="entry name" value="ABC_transporter-like_ATP-bd"/>
</dbReference>
<dbReference type="EMBL" id="CP072943">
    <property type="protein sequence ID" value="QTX32155.1"/>
    <property type="molecule type" value="Genomic_DNA"/>
</dbReference>
<dbReference type="InterPro" id="IPR017871">
    <property type="entry name" value="ABC_transporter-like_CS"/>
</dbReference>
<dbReference type="SMART" id="SM00382">
    <property type="entry name" value="AAA"/>
    <property type="match status" value="1"/>
</dbReference>
<feature type="domain" description="ABC transporter" evidence="5">
    <location>
        <begin position="8"/>
        <end position="238"/>
    </location>
</feature>
<name>A0A9Q7EX42_9BACT</name>
<accession>A0A9Q7EX42</accession>
<evidence type="ECO:0000256" key="4">
    <source>
        <dbReference type="ARBA" id="ARBA00022840"/>
    </source>
</evidence>
<dbReference type="Gene3D" id="3.40.50.300">
    <property type="entry name" value="P-loop containing nucleotide triphosphate hydrolases"/>
    <property type="match status" value="1"/>
</dbReference>
<dbReference type="InterPro" id="IPR050763">
    <property type="entry name" value="ABC_transporter_ATP-binding"/>
</dbReference>
<evidence type="ECO:0000256" key="1">
    <source>
        <dbReference type="ARBA" id="ARBA00005417"/>
    </source>
</evidence>
<evidence type="ECO:0000313" key="6">
    <source>
        <dbReference type="EMBL" id="QTX32155.1"/>
    </source>
</evidence>
<dbReference type="PANTHER" id="PTHR42711:SF5">
    <property type="entry name" value="ABC TRANSPORTER ATP-BINDING PROTEIN NATA"/>
    <property type="match status" value="1"/>
</dbReference>
<comment type="similarity">
    <text evidence="1">Belongs to the ABC transporter superfamily.</text>
</comment>
<evidence type="ECO:0000259" key="5">
    <source>
        <dbReference type="PROSITE" id="PS50893"/>
    </source>
</evidence>
<dbReference type="SUPFAM" id="SSF52540">
    <property type="entry name" value="P-loop containing nucleoside triphosphate hydrolases"/>
    <property type="match status" value="1"/>
</dbReference>
<dbReference type="KEGG" id="aram:KAR29_12730"/>
<dbReference type="AlphaFoldDB" id="A0A9Q7EX42"/>
<keyword evidence="3" id="KW-0547">Nucleotide-binding</keyword>
<keyword evidence="2" id="KW-0813">Transport</keyword>
<dbReference type="PROSITE" id="PS00211">
    <property type="entry name" value="ABC_TRANSPORTER_1"/>
    <property type="match status" value="1"/>
</dbReference>
<reference evidence="7" key="1">
    <citation type="submission" date="2021-04" db="EMBL/GenBank/DDBJ databases">
        <title>A novel Synergistetes isolate from a pyrite-forming mixed culture.</title>
        <authorList>
            <person name="Bunk B."/>
            <person name="Sproer C."/>
            <person name="Spring S."/>
            <person name="Pester M."/>
        </authorList>
    </citation>
    <scope>NUCLEOTIDE SEQUENCE [LARGE SCALE GENOMIC DNA]</scope>
    <source>
        <strain evidence="7">J.5.4.2-T.3.5.2</strain>
    </source>
</reference>
<protein>
    <submittedName>
        <fullName evidence="6">ABC transporter ATP-binding protein</fullName>
    </submittedName>
</protein>
<proteinExistence type="inferred from homology"/>
<dbReference type="RefSeq" id="WP_274373370.1">
    <property type="nucleotide sequence ID" value="NZ_CP072943.1"/>
</dbReference>
<keyword evidence="7" id="KW-1185">Reference proteome</keyword>
<dbReference type="GO" id="GO:0016887">
    <property type="term" value="F:ATP hydrolysis activity"/>
    <property type="evidence" value="ECO:0007669"/>
    <property type="project" value="InterPro"/>
</dbReference>
<evidence type="ECO:0000313" key="7">
    <source>
        <dbReference type="Proteomes" id="UP000671879"/>
    </source>
</evidence>
<dbReference type="InterPro" id="IPR027417">
    <property type="entry name" value="P-loop_NTPase"/>
</dbReference>
<dbReference type="GO" id="GO:0005524">
    <property type="term" value="F:ATP binding"/>
    <property type="evidence" value="ECO:0007669"/>
    <property type="project" value="UniProtKB-KW"/>
</dbReference>
<sequence>MGTDGAAFEVRELTKDFGPLRAVDGLSFAVAPGEIFGFLGPNGAGKTTTIRMLTGLARPTAGRIFFFGRERTGDIKGAQHLMGIVADDDNLYPEMTGRANLEFCGALYGMERGERRERAGELLERFGLAPAAERRFGAYSKGMRRRLVLAAALIHRPPILFLDEPTTGIDVASARSIRSLLDAMRREGTTIFLTTHYIEEAQRLCDRIAFIAEGRLAALGTTEDLLASAREDNAVDFVLAGPAAPLKEALEEAFPGVTCRAEGGTLFVRSARSLGLEPFMDFFRSRAVEVREARREGPSLEEVFLGVTGSVPRKRKKGDRRP</sequence>
<dbReference type="PANTHER" id="PTHR42711">
    <property type="entry name" value="ABC TRANSPORTER ATP-BINDING PROTEIN"/>
    <property type="match status" value="1"/>
</dbReference>
<keyword evidence="4 6" id="KW-0067">ATP-binding</keyword>
<evidence type="ECO:0000256" key="2">
    <source>
        <dbReference type="ARBA" id="ARBA00022448"/>
    </source>
</evidence>
<dbReference type="InterPro" id="IPR003593">
    <property type="entry name" value="AAA+_ATPase"/>
</dbReference>